<dbReference type="GO" id="GO:0003677">
    <property type="term" value="F:DNA binding"/>
    <property type="evidence" value="ECO:0007669"/>
    <property type="project" value="UniProtKB-KW"/>
</dbReference>
<feature type="domain" description="Helicase C-terminal" evidence="13">
    <location>
        <begin position="317"/>
        <end position="499"/>
    </location>
</feature>
<dbReference type="EC" id="5.6.2.4" evidence="9"/>
<sequence length="792" mass="86112">MHHVALAEKLAALDAEIAAIDDDIRALEEARRSAVAEKAALERQLGSVAKPPPPAKIATGALDYAHPAFEWSAQVTHTLQSIFNIQSFRLCQQGVVNAVMDRRDVVCVMPTGGGKSLTYQLPALLVPGCTLVISPLVSLIMDQVIHLREHDIEAVMLTGATARDDTRSIMQRLAAGKQPGIGAHQRDIKLCYVTPEKIAKSKTFISALEKMYTSNRLARIVIDEAHCVSQLGHDFRPDYKKLSILRQLFPRVPITALSATCPPSVLDDLLVTLRMRQVTDGNNANASDTVYFSAPLYRKNLHYSVLAKPASAASAIQVMADYITANHAGHSGIVYCLSKKASPHPSINRPTQTQNRTPKQSLKDSRAVPTARSAPGCTTLISETPQKSRCISNGETDTSKSSALQSVRHTTHKYVALIGAAFGLGIDKSNVRFVLHHSMSKSLDGFYQESGRAGRDGHDSDCVLYYRGQDATRLGSLICGEIGGQEKRVYLALLFTAHNRNRNHSPRHVAVRTKRDAMSYFSASSSLSISSWTTEADGKLEPCGHCDNCTRPPETVCTQDATLDAWIILSVAQTIDSQGGRVTIGMLADLVRGVGAKAFQVPSTGSGGKNRQRKSVSGEKVGLDLDAVAGGKSTLCREASCHIRGYTCWLIPGPKAVRLTRHDRDAIVAGLGPRIECTFLRRATGGRAKRLKPKPQKQTKRGDKKGKARADDDDDEAEDLTAQIEQEVADVDSDELEDADEDGWSYSLMSRRKDGGSTSRLQGQGTPGVARKRRRIIDLDESEDDDVIVLSP</sequence>
<keyword evidence="5" id="KW-0067">ATP-binding</keyword>
<dbReference type="PANTHER" id="PTHR13710">
    <property type="entry name" value="DNA HELICASE RECQ FAMILY MEMBER"/>
    <property type="match status" value="1"/>
</dbReference>
<keyword evidence="10" id="KW-0175">Coiled coil</keyword>
<evidence type="ECO:0000256" key="9">
    <source>
        <dbReference type="ARBA" id="ARBA00034808"/>
    </source>
</evidence>
<accession>A0A5N5QPA7</accession>
<dbReference type="InterPro" id="IPR027417">
    <property type="entry name" value="P-loop_NTPase"/>
</dbReference>
<dbReference type="SUPFAM" id="SSF52540">
    <property type="entry name" value="P-loop containing nucleoside triphosphate hydrolases"/>
    <property type="match status" value="2"/>
</dbReference>
<evidence type="ECO:0000259" key="12">
    <source>
        <dbReference type="PROSITE" id="PS51192"/>
    </source>
</evidence>
<evidence type="ECO:0000256" key="6">
    <source>
        <dbReference type="ARBA" id="ARBA00023125"/>
    </source>
</evidence>
<dbReference type="SMART" id="SM00487">
    <property type="entry name" value="DEXDc"/>
    <property type="match status" value="1"/>
</dbReference>
<dbReference type="InterPro" id="IPR011545">
    <property type="entry name" value="DEAD/DEAH_box_helicase_dom"/>
</dbReference>
<dbReference type="PANTHER" id="PTHR13710:SF105">
    <property type="entry name" value="ATP-DEPENDENT DNA HELICASE Q1"/>
    <property type="match status" value="1"/>
</dbReference>
<gene>
    <name evidence="14" type="ORF">CTheo_2979</name>
</gene>
<evidence type="ECO:0000256" key="1">
    <source>
        <dbReference type="ARBA" id="ARBA00005446"/>
    </source>
</evidence>
<dbReference type="InterPro" id="IPR036388">
    <property type="entry name" value="WH-like_DNA-bd_sf"/>
</dbReference>
<dbReference type="GO" id="GO:0016787">
    <property type="term" value="F:hydrolase activity"/>
    <property type="evidence" value="ECO:0007669"/>
    <property type="project" value="UniProtKB-KW"/>
</dbReference>
<evidence type="ECO:0000313" key="15">
    <source>
        <dbReference type="Proteomes" id="UP000383932"/>
    </source>
</evidence>
<feature type="domain" description="Helicase ATP-binding" evidence="12">
    <location>
        <begin position="96"/>
        <end position="279"/>
    </location>
</feature>
<dbReference type="InterPro" id="IPR004589">
    <property type="entry name" value="DNA_helicase_ATP-dep_RecQ"/>
</dbReference>
<dbReference type="InterPro" id="IPR002464">
    <property type="entry name" value="DNA/RNA_helicase_DEAH_CS"/>
</dbReference>
<dbReference type="NCBIfam" id="TIGR00614">
    <property type="entry name" value="recQ_fam"/>
    <property type="match status" value="1"/>
</dbReference>
<dbReference type="Gene3D" id="1.10.10.10">
    <property type="entry name" value="Winged helix-like DNA-binding domain superfamily/Winged helix DNA-binding domain"/>
    <property type="match status" value="1"/>
</dbReference>
<dbReference type="GO" id="GO:0005737">
    <property type="term" value="C:cytoplasm"/>
    <property type="evidence" value="ECO:0007669"/>
    <property type="project" value="TreeGrafter"/>
</dbReference>
<evidence type="ECO:0000256" key="11">
    <source>
        <dbReference type="SAM" id="MobiDB-lite"/>
    </source>
</evidence>
<reference evidence="14 15" key="1">
    <citation type="journal article" date="2019" name="Fungal Biol. Biotechnol.">
        <title>Draft genome sequence of fastidious pathogen Ceratobasidium theobromae, which causes vascular-streak dieback in Theobroma cacao.</title>
        <authorList>
            <person name="Ali S.S."/>
            <person name="Asman A."/>
            <person name="Shao J."/>
            <person name="Firmansyah A.P."/>
            <person name="Susilo A.W."/>
            <person name="Rosmana A."/>
            <person name="McMahon P."/>
            <person name="Junaid M."/>
            <person name="Guest D."/>
            <person name="Kheng T.Y."/>
            <person name="Meinhardt L.W."/>
            <person name="Bailey B.A."/>
        </authorList>
    </citation>
    <scope>NUCLEOTIDE SEQUENCE [LARGE SCALE GENOMIC DNA]</scope>
    <source>
        <strain evidence="14 15">CT2</strain>
    </source>
</reference>
<dbReference type="FunFam" id="3.40.50.300:FF:001544">
    <property type="entry name" value="ATP-dependent DNA helicase"/>
    <property type="match status" value="1"/>
</dbReference>
<name>A0A5N5QPA7_9AGAM</name>
<dbReference type="Proteomes" id="UP000383932">
    <property type="component" value="Unassembled WGS sequence"/>
</dbReference>
<feature type="coiled-coil region" evidence="10">
    <location>
        <begin position="10"/>
        <end position="44"/>
    </location>
</feature>
<keyword evidence="2" id="KW-0547">Nucleotide-binding</keyword>
<feature type="region of interest" description="Disordered" evidence="11">
    <location>
        <begin position="344"/>
        <end position="380"/>
    </location>
</feature>
<evidence type="ECO:0000256" key="7">
    <source>
        <dbReference type="ARBA" id="ARBA00023235"/>
    </source>
</evidence>
<comment type="catalytic activity">
    <reaction evidence="8">
        <text>Couples ATP hydrolysis with the unwinding of duplex DNA by translocating in the 3'-5' direction.</text>
        <dbReference type="EC" id="5.6.2.4"/>
    </reaction>
</comment>
<evidence type="ECO:0000256" key="4">
    <source>
        <dbReference type="ARBA" id="ARBA00022806"/>
    </source>
</evidence>
<keyword evidence="7" id="KW-0413">Isomerase</keyword>
<dbReference type="GO" id="GO:0005694">
    <property type="term" value="C:chromosome"/>
    <property type="evidence" value="ECO:0007669"/>
    <property type="project" value="TreeGrafter"/>
</dbReference>
<evidence type="ECO:0000256" key="2">
    <source>
        <dbReference type="ARBA" id="ARBA00022741"/>
    </source>
</evidence>
<evidence type="ECO:0000256" key="5">
    <source>
        <dbReference type="ARBA" id="ARBA00022840"/>
    </source>
</evidence>
<dbReference type="AlphaFoldDB" id="A0A5N5QPA7"/>
<feature type="region of interest" description="Disordered" evidence="11">
    <location>
        <begin position="686"/>
        <end position="792"/>
    </location>
</feature>
<evidence type="ECO:0000256" key="3">
    <source>
        <dbReference type="ARBA" id="ARBA00022801"/>
    </source>
</evidence>
<organism evidence="14 15">
    <name type="scientific">Ceratobasidium theobromae</name>
    <dbReference type="NCBI Taxonomy" id="1582974"/>
    <lineage>
        <taxon>Eukaryota</taxon>
        <taxon>Fungi</taxon>
        <taxon>Dikarya</taxon>
        <taxon>Basidiomycota</taxon>
        <taxon>Agaricomycotina</taxon>
        <taxon>Agaricomycetes</taxon>
        <taxon>Cantharellales</taxon>
        <taxon>Ceratobasidiaceae</taxon>
        <taxon>Ceratobasidium</taxon>
    </lineage>
</organism>
<dbReference type="PROSITE" id="PS51192">
    <property type="entry name" value="HELICASE_ATP_BIND_1"/>
    <property type="match status" value="1"/>
</dbReference>
<dbReference type="SMART" id="SM00490">
    <property type="entry name" value="HELICc"/>
    <property type="match status" value="1"/>
</dbReference>
<dbReference type="GO" id="GO:0005524">
    <property type="term" value="F:ATP binding"/>
    <property type="evidence" value="ECO:0007669"/>
    <property type="project" value="UniProtKB-KW"/>
</dbReference>
<proteinExistence type="inferred from homology"/>
<keyword evidence="4" id="KW-0347">Helicase</keyword>
<feature type="compositionally biased region" description="Polar residues" evidence="11">
    <location>
        <begin position="348"/>
        <end position="360"/>
    </location>
</feature>
<keyword evidence="15" id="KW-1185">Reference proteome</keyword>
<evidence type="ECO:0000259" key="13">
    <source>
        <dbReference type="PROSITE" id="PS51194"/>
    </source>
</evidence>
<dbReference type="GO" id="GO:0043138">
    <property type="term" value="F:3'-5' DNA helicase activity"/>
    <property type="evidence" value="ECO:0007669"/>
    <property type="project" value="UniProtKB-EC"/>
</dbReference>
<comment type="similarity">
    <text evidence="1">Belongs to the helicase family. RecQ subfamily.</text>
</comment>
<keyword evidence="6" id="KW-0238">DNA-binding</keyword>
<dbReference type="PROSITE" id="PS51194">
    <property type="entry name" value="HELICASE_CTER"/>
    <property type="match status" value="1"/>
</dbReference>
<dbReference type="PROSITE" id="PS00690">
    <property type="entry name" value="DEAH_ATP_HELICASE"/>
    <property type="match status" value="1"/>
</dbReference>
<feature type="compositionally biased region" description="Acidic residues" evidence="11">
    <location>
        <begin position="779"/>
        <end position="792"/>
    </location>
</feature>
<protein>
    <recommendedName>
        <fullName evidence="9">DNA 3'-5' helicase</fullName>
        <ecNumber evidence="9">5.6.2.4</ecNumber>
    </recommendedName>
</protein>
<dbReference type="GO" id="GO:0000724">
    <property type="term" value="P:double-strand break repair via homologous recombination"/>
    <property type="evidence" value="ECO:0007669"/>
    <property type="project" value="TreeGrafter"/>
</dbReference>
<dbReference type="InterPro" id="IPR014001">
    <property type="entry name" value="Helicase_ATP-bd"/>
</dbReference>
<evidence type="ECO:0000256" key="8">
    <source>
        <dbReference type="ARBA" id="ARBA00034617"/>
    </source>
</evidence>
<dbReference type="InterPro" id="IPR001650">
    <property type="entry name" value="Helicase_C-like"/>
</dbReference>
<comment type="caution">
    <text evidence="14">The sequence shown here is derived from an EMBL/GenBank/DDBJ whole genome shotgun (WGS) entry which is preliminary data.</text>
</comment>
<dbReference type="OrthoDB" id="10261556at2759"/>
<dbReference type="Pfam" id="PF00270">
    <property type="entry name" value="DEAD"/>
    <property type="match status" value="1"/>
</dbReference>
<evidence type="ECO:0000313" key="14">
    <source>
        <dbReference type="EMBL" id="KAB5593590.1"/>
    </source>
</evidence>
<keyword evidence="3" id="KW-0378">Hydrolase</keyword>
<dbReference type="EMBL" id="SSOP01000034">
    <property type="protein sequence ID" value="KAB5593590.1"/>
    <property type="molecule type" value="Genomic_DNA"/>
</dbReference>
<dbReference type="GO" id="GO:0009378">
    <property type="term" value="F:four-way junction helicase activity"/>
    <property type="evidence" value="ECO:0007669"/>
    <property type="project" value="TreeGrafter"/>
</dbReference>
<feature type="compositionally biased region" description="Basic residues" evidence="11">
    <location>
        <begin position="687"/>
        <end position="707"/>
    </location>
</feature>
<dbReference type="Gene3D" id="3.40.50.300">
    <property type="entry name" value="P-loop containing nucleotide triphosphate hydrolases"/>
    <property type="match status" value="2"/>
</dbReference>
<feature type="compositionally biased region" description="Acidic residues" evidence="11">
    <location>
        <begin position="727"/>
        <end position="743"/>
    </location>
</feature>
<evidence type="ECO:0000256" key="10">
    <source>
        <dbReference type="SAM" id="Coils"/>
    </source>
</evidence>